<dbReference type="AlphaFoldDB" id="A0A8K0CP30"/>
<dbReference type="EMBL" id="VTPC01076477">
    <property type="protein sequence ID" value="KAF2888521.1"/>
    <property type="molecule type" value="Genomic_DNA"/>
</dbReference>
<dbReference type="OrthoDB" id="411646at2759"/>
<sequence length="138" mass="16229">MEDIIENRVIFNLKQAEDFLQQYNNNLVLNLEVYLDALFVKRETWINFAQIENDIKSKLCQIYDSLEVEDSNILTISKLSFECIFFNRLHDFLMPLVYQTLQEDDQYFFNKSTELCNENITAEQLGAPENYAVPLLAA</sequence>
<protein>
    <submittedName>
        <fullName evidence="1">Uncharacterized protein</fullName>
    </submittedName>
</protein>
<comment type="caution">
    <text evidence="1">The sequence shown here is derived from an EMBL/GenBank/DDBJ whole genome shotgun (WGS) entry which is preliminary data.</text>
</comment>
<feature type="non-terminal residue" evidence="1">
    <location>
        <position position="138"/>
    </location>
</feature>
<accession>A0A8K0CP30</accession>
<keyword evidence="2" id="KW-1185">Reference proteome</keyword>
<name>A0A8K0CP30_IGNLU</name>
<evidence type="ECO:0000313" key="1">
    <source>
        <dbReference type="EMBL" id="KAF2888521.1"/>
    </source>
</evidence>
<evidence type="ECO:0000313" key="2">
    <source>
        <dbReference type="Proteomes" id="UP000801492"/>
    </source>
</evidence>
<gene>
    <name evidence="1" type="ORF">ILUMI_17652</name>
</gene>
<reference evidence="1" key="1">
    <citation type="submission" date="2019-08" db="EMBL/GenBank/DDBJ databases">
        <title>The genome of the North American firefly Photinus pyralis.</title>
        <authorList>
            <consortium name="Photinus pyralis genome working group"/>
            <person name="Fallon T.R."/>
            <person name="Sander Lower S.E."/>
            <person name="Weng J.-K."/>
        </authorList>
    </citation>
    <scope>NUCLEOTIDE SEQUENCE</scope>
    <source>
        <strain evidence="1">TRF0915ILg1</strain>
        <tissue evidence="1">Whole body</tissue>
    </source>
</reference>
<organism evidence="1 2">
    <name type="scientific">Ignelater luminosus</name>
    <name type="common">Cucubano</name>
    <name type="synonym">Pyrophorus luminosus</name>
    <dbReference type="NCBI Taxonomy" id="2038154"/>
    <lineage>
        <taxon>Eukaryota</taxon>
        <taxon>Metazoa</taxon>
        <taxon>Ecdysozoa</taxon>
        <taxon>Arthropoda</taxon>
        <taxon>Hexapoda</taxon>
        <taxon>Insecta</taxon>
        <taxon>Pterygota</taxon>
        <taxon>Neoptera</taxon>
        <taxon>Endopterygota</taxon>
        <taxon>Coleoptera</taxon>
        <taxon>Polyphaga</taxon>
        <taxon>Elateriformia</taxon>
        <taxon>Elateroidea</taxon>
        <taxon>Elateridae</taxon>
        <taxon>Agrypninae</taxon>
        <taxon>Pyrophorini</taxon>
        <taxon>Ignelater</taxon>
    </lineage>
</organism>
<dbReference type="InterPro" id="IPR037191">
    <property type="entry name" value="VPS9_dom_sf"/>
</dbReference>
<proteinExistence type="predicted"/>
<dbReference type="Proteomes" id="UP000801492">
    <property type="component" value="Unassembled WGS sequence"/>
</dbReference>
<dbReference type="SUPFAM" id="SSF109993">
    <property type="entry name" value="VPS9 domain"/>
    <property type="match status" value="1"/>
</dbReference>